<dbReference type="Pfam" id="PF13911">
    <property type="entry name" value="AhpC-TSA_2"/>
    <property type="match status" value="1"/>
</dbReference>
<dbReference type="InterPro" id="IPR032801">
    <property type="entry name" value="PXL2A/B/C"/>
</dbReference>
<dbReference type="Proteomes" id="UP000799772">
    <property type="component" value="Unassembled WGS sequence"/>
</dbReference>
<feature type="region of interest" description="Disordered" evidence="1">
    <location>
        <begin position="1"/>
        <end position="36"/>
    </location>
</feature>
<protein>
    <recommendedName>
        <fullName evidence="4">Thioredoxin domain-containing protein</fullName>
    </recommendedName>
</protein>
<dbReference type="PANTHER" id="PTHR42336">
    <property type="entry name" value="THIOREDOXIN DOMAIN-CONTAINING PROTEIN-RELATED"/>
    <property type="match status" value="1"/>
</dbReference>
<name>A0A9P4IN83_9PEZI</name>
<dbReference type="InterPro" id="IPR036249">
    <property type="entry name" value="Thioredoxin-like_sf"/>
</dbReference>
<keyword evidence="3" id="KW-1185">Reference proteome</keyword>
<dbReference type="Gene3D" id="3.40.30.10">
    <property type="entry name" value="Glutaredoxin"/>
    <property type="match status" value="1"/>
</dbReference>
<sequence>MSYITELRSWMSPSHVDTDPRPAPEIGRPAPSSDRLRIPSSDGKHVVITFLRHCGCPFAEKTYLLFRSTASANPNVRFIVISHSDQASTDHWLEAVGGSTPSNLEVIVDAERTLYATWGLGVSSFWHVLSPGGLSAVFKLGREEGIWNRPTESGSRWQTSGSWAVDEEGIVRWGRVAERADEIPDFVEAIKMMEANE</sequence>
<proteinExistence type="predicted"/>
<organism evidence="2 3">
    <name type="scientific">Rhizodiscina lignyota</name>
    <dbReference type="NCBI Taxonomy" id="1504668"/>
    <lineage>
        <taxon>Eukaryota</taxon>
        <taxon>Fungi</taxon>
        <taxon>Dikarya</taxon>
        <taxon>Ascomycota</taxon>
        <taxon>Pezizomycotina</taxon>
        <taxon>Dothideomycetes</taxon>
        <taxon>Pleosporomycetidae</taxon>
        <taxon>Aulographales</taxon>
        <taxon>Rhizodiscinaceae</taxon>
        <taxon>Rhizodiscina</taxon>
    </lineage>
</organism>
<gene>
    <name evidence="2" type="ORF">NA57DRAFT_33892</name>
</gene>
<dbReference type="PANTHER" id="PTHR42336:SF1">
    <property type="entry name" value="ALKYL HYDROPEROXIDE REDUCTASE SUBUNIT C_ THIOL SPECIFIC ANTIOXIDANT DOMAIN-CONTAINING PROTEIN"/>
    <property type="match status" value="1"/>
</dbReference>
<evidence type="ECO:0000313" key="3">
    <source>
        <dbReference type="Proteomes" id="UP000799772"/>
    </source>
</evidence>
<evidence type="ECO:0000256" key="1">
    <source>
        <dbReference type="SAM" id="MobiDB-lite"/>
    </source>
</evidence>
<dbReference type="OrthoDB" id="40334at2759"/>
<evidence type="ECO:0008006" key="4">
    <source>
        <dbReference type="Google" id="ProtNLM"/>
    </source>
</evidence>
<accession>A0A9P4IN83</accession>
<dbReference type="EMBL" id="ML978123">
    <property type="protein sequence ID" value="KAF2101221.1"/>
    <property type="molecule type" value="Genomic_DNA"/>
</dbReference>
<reference evidence="2" key="1">
    <citation type="journal article" date="2020" name="Stud. Mycol.">
        <title>101 Dothideomycetes genomes: a test case for predicting lifestyles and emergence of pathogens.</title>
        <authorList>
            <person name="Haridas S."/>
            <person name="Albert R."/>
            <person name="Binder M."/>
            <person name="Bloem J."/>
            <person name="Labutti K."/>
            <person name="Salamov A."/>
            <person name="Andreopoulos B."/>
            <person name="Baker S."/>
            <person name="Barry K."/>
            <person name="Bills G."/>
            <person name="Bluhm B."/>
            <person name="Cannon C."/>
            <person name="Castanera R."/>
            <person name="Culley D."/>
            <person name="Daum C."/>
            <person name="Ezra D."/>
            <person name="Gonzalez J."/>
            <person name="Henrissat B."/>
            <person name="Kuo A."/>
            <person name="Liang C."/>
            <person name="Lipzen A."/>
            <person name="Lutzoni F."/>
            <person name="Magnuson J."/>
            <person name="Mondo S."/>
            <person name="Nolan M."/>
            <person name="Ohm R."/>
            <person name="Pangilinan J."/>
            <person name="Park H.-J."/>
            <person name="Ramirez L."/>
            <person name="Alfaro M."/>
            <person name="Sun H."/>
            <person name="Tritt A."/>
            <person name="Yoshinaga Y."/>
            <person name="Zwiers L.-H."/>
            <person name="Turgeon B."/>
            <person name="Goodwin S."/>
            <person name="Spatafora J."/>
            <person name="Crous P."/>
            <person name="Grigoriev I."/>
        </authorList>
    </citation>
    <scope>NUCLEOTIDE SEQUENCE</scope>
    <source>
        <strain evidence="2">CBS 133067</strain>
    </source>
</reference>
<dbReference type="AlphaFoldDB" id="A0A9P4IN83"/>
<evidence type="ECO:0000313" key="2">
    <source>
        <dbReference type="EMBL" id="KAF2101221.1"/>
    </source>
</evidence>
<comment type="caution">
    <text evidence="2">The sequence shown here is derived from an EMBL/GenBank/DDBJ whole genome shotgun (WGS) entry which is preliminary data.</text>
</comment>
<dbReference type="SUPFAM" id="SSF52833">
    <property type="entry name" value="Thioredoxin-like"/>
    <property type="match status" value="1"/>
</dbReference>